<dbReference type="RefSeq" id="WP_386061191.1">
    <property type="nucleotide sequence ID" value="NZ_JBHLTQ010000002.1"/>
</dbReference>
<keyword evidence="3" id="KW-1185">Reference proteome</keyword>
<accession>A0ABV6Q9N5</accession>
<evidence type="ECO:0000313" key="3">
    <source>
        <dbReference type="Proteomes" id="UP001589832"/>
    </source>
</evidence>
<keyword evidence="1" id="KW-1133">Transmembrane helix</keyword>
<sequence>MRTDSFKNLSGYKDLINEKLSEFILSFENAPKKTKKLLHYQSVINLSKEIIRFNNSEANKLKDLMLEYFEIVKDFEYYDNINNVKYIHDKRKQSLDLYQKHLRPVGSYLIQESDFGPDLSLRYFLICGITLDIIIYSFFSKSIVPLSTILVIIIGIKMRNKKRKEGRTFSVFK</sequence>
<dbReference type="EMBL" id="JBHLTQ010000002">
    <property type="protein sequence ID" value="MFC0604121.1"/>
    <property type="molecule type" value="Genomic_DNA"/>
</dbReference>
<keyword evidence="1" id="KW-0812">Transmembrane</keyword>
<protein>
    <submittedName>
        <fullName evidence="2">Uncharacterized protein</fullName>
    </submittedName>
</protein>
<evidence type="ECO:0000256" key="1">
    <source>
        <dbReference type="SAM" id="Phobius"/>
    </source>
</evidence>
<name>A0ABV6Q9N5_9FLAO</name>
<proteinExistence type="predicted"/>
<organism evidence="2 3">
    <name type="scientific">Winogradskyella pulchriflava</name>
    <dbReference type="NCBI Taxonomy" id="1110688"/>
    <lineage>
        <taxon>Bacteria</taxon>
        <taxon>Pseudomonadati</taxon>
        <taxon>Bacteroidota</taxon>
        <taxon>Flavobacteriia</taxon>
        <taxon>Flavobacteriales</taxon>
        <taxon>Flavobacteriaceae</taxon>
        <taxon>Winogradskyella</taxon>
    </lineage>
</organism>
<comment type="caution">
    <text evidence="2">The sequence shown here is derived from an EMBL/GenBank/DDBJ whole genome shotgun (WGS) entry which is preliminary data.</text>
</comment>
<reference evidence="2 3" key="1">
    <citation type="submission" date="2024-09" db="EMBL/GenBank/DDBJ databases">
        <authorList>
            <person name="Sun Q."/>
            <person name="Mori K."/>
        </authorList>
    </citation>
    <scope>NUCLEOTIDE SEQUENCE [LARGE SCALE GENOMIC DNA]</scope>
    <source>
        <strain evidence="2 3">NCAIM B.02481</strain>
    </source>
</reference>
<feature type="transmembrane region" description="Helical" evidence="1">
    <location>
        <begin position="123"/>
        <end position="156"/>
    </location>
</feature>
<evidence type="ECO:0000313" key="2">
    <source>
        <dbReference type="EMBL" id="MFC0604121.1"/>
    </source>
</evidence>
<gene>
    <name evidence="2" type="ORF">ACFFGA_06125</name>
</gene>
<dbReference type="Proteomes" id="UP001589832">
    <property type="component" value="Unassembled WGS sequence"/>
</dbReference>
<keyword evidence="1" id="KW-0472">Membrane</keyword>